<dbReference type="GO" id="GO:0016831">
    <property type="term" value="F:carboxy-lyase activity"/>
    <property type="evidence" value="ECO:0007669"/>
    <property type="project" value="InterPro"/>
</dbReference>
<dbReference type="RefSeq" id="WP_079542525.1">
    <property type="nucleotide sequence ID" value="NZ_LT670844.1"/>
</dbReference>
<evidence type="ECO:0000313" key="3">
    <source>
        <dbReference type="EMBL" id="SHL15048.1"/>
    </source>
</evidence>
<dbReference type="Proteomes" id="UP000189935">
    <property type="component" value="Chromosome I"/>
</dbReference>
<organism evidence="3 4">
    <name type="scientific">Bradyrhizobium lablabi</name>
    <dbReference type="NCBI Taxonomy" id="722472"/>
    <lineage>
        <taxon>Bacteria</taxon>
        <taxon>Pseudomonadati</taxon>
        <taxon>Pseudomonadota</taxon>
        <taxon>Alphaproteobacteria</taxon>
        <taxon>Hyphomicrobiales</taxon>
        <taxon>Nitrobacteraceae</taxon>
        <taxon>Bradyrhizobium</taxon>
    </lineage>
</organism>
<dbReference type="SUPFAM" id="SSF51556">
    <property type="entry name" value="Metallo-dependent hydrolases"/>
    <property type="match status" value="1"/>
</dbReference>
<dbReference type="PANTHER" id="PTHR21240">
    <property type="entry name" value="2-AMINO-3-CARBOXYLMUCONATE-6-SEMIALDEHYDE DECARBOXYLASE"/>
    <property type="match status" value="1"/>
</dbReference>
<dbReference type="InterPro" id="IPR032466">
    <property type="entry name" value="Metal_Hydrolase"/>
</dbReference>
<dbReference type="OrthoDB" id="9799024at2"/>
<dbReference type="InterPro" id="IPR006680">
    <property type="entry name" value="Amidohydro-rel"/>
</dbReference>
<dbReference type="EMBL" id="LT670844">
    <property type="protein sequence ID" value="SHL15048.1"/>
    <property type="molecule type" value="Genomic_DNA"/>
</dbReference>
<dbReference type="PANTHER" id="PTHR21240:SF28">
    <property type="entry name" value="ISO-OROTATE DECARBOXYLASE (EUROFUNG)"/>
    <property type="match status" value="1"/>
</dbReference>
<evidence type="ECO:0000256" key="1">
    <source>
        <dbReference type="ARBA" id="ARBA00023239"/>
    </source>
</evidence>
<accession>A0A1M6YA19</accession>
<gene>
    <name evidence="3" type="ORF">SAMN05444159_5140</name>
</gene>
<dbReference type="InterPro" id="IPR032465">
    <property type="entry name" value="ACMSD"/>
</dbReference>
<sequence length="370" mass="42450">MSDVIDRPLLEQETPAKSRLRIIDCDIHPSLHSRADLNAFLPKRWQEHLKTYGDHLRTPYIGTTPYPRSSPLIARRDAWPPTGGPPGSDLAFMRKQHLDPLDVEFGILQVLDLFIFSQQNLDFGAAIQRAINDWQLAFWSDRDPRLKASILAGQDDTEAAIAEIDRCAKIGRYVQINVSPRANEPLGRHRYWPIYARAQELGLPLGIHVGGYGGHAPTGGGWPSYYAEEHQSNAHSVAATLTSLVIEGVLERFPRLKIVFIEGGFGWISSTMWRMDQHFERFRSEVPHLKRRPSEYVKEHFWFTTQPIDEPDEAKHLRSLIEWVGVDRLLFSSDYPHWDFDDPRFAFKTPLSETERAKIFSSNARALYKL</sequence>
<dbReference type="GO" id="GO:0016787">
    <property type="term" value="F:hydrolase activity"/>
    <property type="evidence" value="ECO:0007669"/>
    <property type="project" value="InterPro"/>
</dbReference>
<keyword evidence="1" id="KW-0456">Lyase</keyword>
<dbReference type="GO" id="GO:0005737">
    <property type="term" value="C:cytoplasm"/>
    <property type="evidence" value="ECO:0007669"/>
    <property type="project" value="TreeGrafter"/>
</dbReference>
<dbReference type="Gene3D" id="3.20.20.140">
    <property type="entry name" value="Metal-dependent hydrolases"/>
    <property type="match status" value="1"/>
</dbReference>
<dbReference type="AlphaFoldDB" id="A0A1M6YA19"/>
<evidence type="ECO:0000313" key="4">
    <source>
        <dbReference type="Proteomes" id="UP000189935"/>
    </source>
</evidence>
<dbReference type="Pfam" id="PF04909">
    <property type="entry name" value="Amidohydro_2"/>
    <property type="match status" value="1"/>
</dbReference>
<protein>
    <recommendedName>
        <fullName evidence="2">Amidohydrolase-related domain-containing protein</fullName>
    </recommendedName>
</protein>
<name>A0A1M6YA19_9BRAD</name>
<feature type="domain" description="Amidohydrolase-related" evidence="2">
    <location>
        <begin position="23"/>
        <end position="370"/>
    </location>
</feature>
<reference evidence="3 4" key="1">
    <citation type="submission" date="2016-11" db="EMBL/GenBank/DDBJ databases">
        <authorList>
            <person name="Jaros S."/>
            <person name="Januszkiewicz K."/>
            <person name="Wedrychowicz H."/>
        </authorList>
    </citation>
    <scope>NUCLEOTIDE SEQUENCE [LARGE SCALE GENOMIC DNA]</scope>
    <source>
        <strain evidence="3 4">GAS499</strain>
    </source>
</reference>
<evidence type="ECO:0000259" key="2">
    <source>
        <dbReference type="Pfam" id="PF04909"/>
    </source>
</evidence>
<dbReference type="GO" id="GO:0019748">
    <property type="term" value="P:secondary metabolic process"/>
    <property type="evidence" value="ECO:0007669"/>
    <property type="project" value="TreeGrafter"/>
</dbReference>
<proteinExistence type="predicted"/>